<dbReference type="RefSeq" id="WP_089788220.1">
    <property type="nucleotide sequence ID" value="NZ_FOKW01000005.1"/>
</dbReference>
<dbReference type="AlphaFoldDB" id="A0A1I1H5M2"/>
<protein>
    <submittedName>
        <fullName evidence="1">Uncharacterized protein</fullName>
    </submittedName>
</protein>
<reference evidence="2" key="1">
    <citation type="submission" date="2016-10" db="EMBL/GenBank/DDBJ databases">
        <authorList>
            <person name="Varghese N."/>
            <person name="Submissions S."/>
        </authorList>
    </citation>
    <scope>NUCLEOTIDE SEQUENCE [LARGE SCALE GENOMIC DNA]</scope>
    <source>
        <strain evidence="2">DSM 13078</strain>
    </source>
</reference>
<proteinExistence type="predicted"/>
<accession>A0A1I1H5M2</accession>
<name>A0A1I1H5M2_NATHA</name>
<dbReference type="OrthoDB" id="197064at2157"/>
<sequence>MRARRDLLTTFLVGIAGCLEPPVTGTPPTHPQGSFEFDFRTVDGAELVRITATNLSGEPSNLRVRIGDTVAYVDGRYGERYVASREYVDEWDDGIDSGDALELTTGDALPENGRLVIEVEHDENDEFVTIGETRISESAFTTAHRKTEF</sequence>
<dbReference type="EMBL" id="FOKW01000005">
    <property type="protein sequence ID" value="SFC19111.1"/>
    <property type="molecule type" value="Genomic_DNA"/>
</dbReference>
<dbReference type="PROSITE" id="PS51257">
    <property type="entry name" value="PROKAR_LIPOPROTEIN"/>
    <property type="match status" value="1"/>
</dbReference>
<evidence type="ECO:0000313" key="2">
    <source>
        <dbReference type="Proteomes" id="UP000199161"/>
    </source>
</evidence>
<keyword evidence="2" id="KW-1185">Reference proteome</keyword>
<evidence type="ECO:0000313" key="1">
    <source>
        <dbReference type="EMBL" id="SFC19111.1"/>
    </source>
</evidence>
<gene>
    <name evidence="1" type="ORF">SAMN05444422_105201</name>
</gene>
<dbReference type="Proteomes" id="UP000199161">
    <property type="component" value="Unassembled WGS sequence"/>
</dbReference>
<organism evidence="1 2">
    <name type="scientific">Natronobacterium haloterrestre</name>
    <name type="common">Halobiforma haloterrestris</name>
    <dbReference type="NCBI Taxonomy" id="148448"/>
    <lineage>
        <taxon>Archaea</taxon>
        <taxon>Methanobacteriati</taxon>
        <taxon>Methanobacteriota</taxon>
        <taxon>Stenosarchaea group</taxon>
        <taxon>Halobacteria</taxon>
        <taxon>Halobacteriales</taxon>
        <taxon>Natrialbaceae</taxon>
        <taxon>Natronobacterium</taxon>
    </lineage>
</organism>